<evidence type="ECO:0000313" key="2">
    <source>
        <dbReference type="EMBL" id="CAH0379780.1"/>
    </source>
</evidence>
<organism evidence="2 3">
    <name type="scientific">Pelagomonas calceolata</name>
    <dbReference type="NCBI Taxonomy" id="35677"/>
    <lineage>
        <taxon>Eukaryota</taxon>
        <taxon>Sar</taxon>
        <taxon>Stramenopiles</taxon>
        <taxon>Ochrophyta</taxon>
        <taxon>Pelagophyceae</taxon>
        <taxon>Pelagomonadales</taxon>
        <taxon>Pelagomonadaceae</taxon>
        <taxon>Pelagomonas</taxon>
    </lineage>
</organism>
<gene>
    <name evidence="2" type="ORF">PECAL_6P14180</name>
</gene>
<dbReference type="PANTHER" id="PTHR11012:SF30">
    <property type="entry name" value="PROTEIN KINASE-LIKE DOMAIN-CONTAINING"/>
    <property type="match status" value="1"/>
</dbReference>
<dbReference type="InterPro" id="IPR011009">
    <property type="entry name" value="Kinase-like_dom_sf"/>
</dbReference>
<name>A0A8J2T0L4_9STRA</name>
<proteinExistence type="predicted"/>
<comment type="caution">
    <text evidence="2">The sequence shown here is derived from an EMBL/GenBank/DDBJ whole genome shotgun (WGS) entry which is preliminary data.</text>
</comment>
<dbReference type="EMBL" id="CAKKNE010000006">
    <property type="protein sequence ID" value="CAH0379780.1"/>
    <property type="molecule type" value="Genomic_DNA"/>
</dbReference>
<sequence>MPSAQLLKTYAKEALWLTCAIAQALLQRVYDRVLRCLYASERRIPLTRAELMRPNMTRVELMRPNTLAQLLGTTVKTVSLGDSQRQQLSDANELGAGGAGTSRCWLVVNGTRLFCKLPAATLFESLFLDIFGVYANEVRFYNTRIKAPSHLFAKAYAAEMRRGRFVLCLEDVGARGVTFPVIDTPHADKTVEAVLEALATLHASCWGWPPRGIWTDETRPPFLRLIADSTLRTITKRWPDLLSADVIATYQLYLDHYDAVRAHWSSGLLVLCHGDAHLGNVFFHKKDGSAGFYDMQCVAAEHPMRDVAYHLILSCDSADLARNERAYVEAYLRRLAAKGQRLSYEDAWREYRLHALWALTALVISAGASSDYFAEGPARLTISRAAAAVERVDARGALLDLID</sequence>
<dbReference type="InterPro" id="IPR002575">
    <property type="entry name" value="Aminoglycoside_PTrfase"/>
</dbReference>
<dbReference type="Gene3D" id="3.90.1200.10">
    <property type="match status" value="1"/>
</dbReference>
<dbReference type="SMART" id="SM00587">
    <property type="entry name" value="CHK"/>
    <property type="match status" value="1"/>
</dbReference>
<evidence type="ECO:0000313" key="3">
    <source>
        <dbReference type="Proteomes" id="UP000789595"/>
    </source>
</evidence>
<accession>A0A8J2T0L4</accession>
<dbReference type="PANTHER" id="PTHR11012">
    <property type="entry name" value="PROTEIN KINASE-LIKE DOMAIN-CONTAINING"/>
    <property type="match status" value="1"/>
</dbReference>
<dbReference type="SUPFAM" id="SSF56112">
    <property type="entry name" value="Protein kinase-like (PK-like)"/>
    <property type="match status" value="1"/>
</dbReference>
<dbReference type="OrthoDB" id="191037at2759"/>
<dbReference type="InterPro" id="IPR015897">
    <property type="entry name" value="CHK_kinase-like"/>
</dbReference>
<dbReference type="Pfam" id="PF01636">
    <property type="entry name" value="APH"/>
    <property type="match status" value="1"/>
</dbReference>
<dbReference type="Proteomes" id="UP000789595">
    <property type="component" value="Unassembled WGS sequence"/>
</dbReference>
<feature type="domain" description="CHK kinase-like" evidence="1">
    <location>
        <begin position="167"/>
        <end position="341"/>
    </location>
</feature>
<dbReference type="AlphaFoldDB" id="A0A8J2T0L4"/>
<keyword evidence="3" id="KW-1185">Reference proteome</keyword>
<protein>
    <recommendedName>
        <fullName evidence="1">CHK kinase-like domain-containing protein</fullName>
    </recommendedName>
</protein>
<reference evidence="2" key="1">
    <citation type="submission" date="2021-11" db="EMBL/GenBank/DDBJ databases">
        <authorList>
            <consortium name="Genoscope - CEA"/>
            <person name="William W."/>
        </authorList>
    </citation>
    <scope>NUCLEOTIDE SEQUENCE</scope>
</reference>
<evidence type="ECO:0000259" key="1">
    <source>
        <dbReference type="SMART" id="SM00587"/>
    </source>
</evidence>